<dbReference type="PANTHER" id="PTHR23416">
    <property type="entry name" value="SIALIC ACID SYNTHASE-RELATED"/>
    <property type="match status" value="1"/>
</dbReference>
<comment type="caution">
    <text evidence="5">The sequence shown here is derived from an EMBL/GenBank/DDBJ whole genome shotgun (WGS) entry which is preliminary data.</text>
</comment>
<dbReference type="PANTHER" id="PTHR23416:SF23">
    <property type="entry name" value="ACETYLTRANSFERASE C18B11.09C-RELATED"/>
    <property type="match status" value="1"/>
</dbReference>
<sequence length="203" mass="22664">MKAFLAKAFYNPYKKISKDTRIDFHSGILSRTFRVHFFCRGSKAKVKIGNDCILKNEIIFEGITGSVSIGSKTFINKDTKIMSIDSVTIGSFVTISFGVMIYDHDSHSLDYRERQKDINKILDTRNLNNDIENKNWECVKHAPITIGDNVWIGFQAAILKGVTIGEGAIIAAKAVVTKDVPAWSVVAGNPARVVKEIPLEMRK</sequence>
<reference evidence="5 6" key="1">
    <citation type="submission" date="2020-11" db="EMBL/GenBank/DDBJ databases">
        <title>Identification of Lelliottia nimipressuralis from Wound Infection by Whole Genome-Based Bacterial Identification.</title>
        <authorList>
            <person name="Navarathna D.H."/>
            <person name="Choi H."/>
            <person name="Jinadatha C."/>
            <person name="Chatterjee P."/>
            <person name="Hwang M."/>
        </authorList>
    </citation>
    <scope>NUCLEOTIDE SEQUENCE [LARGE SCALE GENOMIC DNA]</scope>
    <source>
        <strain evidence="5 6">DN2020</strain>
    </source>
</reference>
<proteinExistence type="inferred from homology"/>
<dbReference type="InterPro" id="IPR011004">
    <property type="entry name" value="Trimer_LpxA-like_sf"/>
</dbReference>
<dbReference type="Proteomes" id="UP000628560">
    <property type="component" value="Unassembled WGS sequence"/>
</dbReference>
<comment type="similarity">
    <text evidence="1">Belongs to the transferase hexapeptide repeat family.</text>
</comment>
<dbReference type="GO" id="GO:0016747">
    <property type="term" value="F:acyltransferase activity, transferring groups other than amino-acyl groups"/>
    <property type="evidence" value="ECO:0007669"/>
    <property type="project" value="UniProtKB-ARBA"/>
</dbReference>
<evidence type="ECO:0000313" key="6">
    <source>
        <dbReference type="Proteomes" id="UP000628560"/>
    </source>
</evidence>
<gene>
    <name evidence="5" type="ORF">ISP11_09890</name>
</gene>
<dbReference type="Pfam" id="PF00132">
    <property type="entry name" value="Hexapep"/>
    <property type="match status" value="1"/>
</dbReference>
<accession>A0ABD4K986</accession>
<protein>
    <submittedName>
        <fullName evidence="5">Acyltransferase</fullName>
    </submittedName>
</protein>
<dbReference type="EMBL" id="JADIXP010000005">
    <property type="protein sequence ID" value="MBF4178174.1"/>
    <property type="molecule type" value="Genomic_DNA"/>
</dbReference>
<dbReference type="Gene3D" id="2.160.10.10">
    <property type="entry name" value="Hexapeptide repeat proteins"/>
    <property type="match status" value="1"/>
</dbReference>
<dbReference type="PROSITE" id="PS00101">
    <property type="entry name" value="HEXAPEP_TRANSFERASES"/>
    <property type="match status" value="1"/>
</dbReference>
<dbReference type="InterPro" id="IPR018357">
    <property type="entry name" value="Hexapep_transf_CS"/>
</dbReference>
<evidence type="ECO:0000256" key="1">
    <source>
        <dbReference type="ARBA" id="ARBA00007274"/>
    </source>
</evidence>
<evidence type="ECO:0000256" key="3">
    <source>
        <dbReference type="ARBA" id="ARBA00022737"/>
    </source>
</evidence>
<keyword evidence="3" id="KW-0677">Repeat</keyword>
<dbReference type="InterPro" id="IPR001451">
    <property type="entry name" value="Hexapep"/>
</dbReference>
<evidence type="ECO:0000313" key="5">
    <source>
        <dbReference type="EMBL" id="MBF4178174.1"/>
    </source>
</evidence>
<keyword evidence="4 5" id="KW-0012">Acyltransferase</keyword>
<dbReference type="CDD" id="cd04647">
    <property type="entry name" value="LbH_MAT_like"/>
    <property type="match status" value="1"/>
</dbReference>
<dbReference type="InterPro" id="IPR051159">
    <property type="entry name" value="Hexapeptide_acetyltransf"/>
</dbReference>
<evidence type="ECO:0000256" key="2">
    <source>
        <dbReference type="ARBA" id="ARBA00022679"/>
    </source>
</evidence>
<name>A0ABD4K986_9ENTR</name>
<dbReference type="AlphaFoldDB" id="A0ABD4K986"/>
<organism evidence="5 6">
    <name type="scientific">Lelliottia nimipressuralis</name>
    <dbReference type="NCBI Taxonomy" id="69220"/>
    <lineage>
        <taxon>Bacteria</taxon>
        <taxon>Pseudomonadati</taxon>
        <taxon>Pseudomonadota</taxon>
        <taxon>Gammaproteobacteria</taxon>
        <taxon>Enterobacterales</taxon>
        <taxon>Enterobacteriaceae</taxon>
        <taxon>Lelliottia</taxon>
    </lineage>
</organism>
<dbReference type="SUPFAM" id="SSF51161">
    <property type="entry name" value="Trimeric LpxA-like enzymes"/>
    <property type="match status" value="1"/>
</dbReference>
<evidence type="ECO:0000256" key="4">
    <source>
        <dbReference type="ARBA" id="ARBA00023315"/>
    </source>
</evidence>
<keyword evidence="2" id="KW-0808">Transferase</keyword>